<sequence length="356" mass="38117">MHKSKIVLLTVLAGSILTTTVSAATIGRLSTSQLYQSIYSKIINKIGARTTPTKTQTPALAPTPVKNPNPAPTPTPAPTPAPAPVTSPAPAPVSAPVNTGKLWGAYLSDGNASSFESLVGAKMDVQAYFYGWGDGFPGNSNLKSQGKTLAIFWEQYGCTLDDIISGNEDAYIKQFASDAKAYGGPVMLMPFHEMNGNWDPWGGTVGSNTPAKVVSAWKHMYDLFAGASNVKFVWAVNNNSVPDTSTNEIADYYPGSSYVDYVGVDGFNFGDQWTFSSVFSDALSQLRSYNKPILISSMASAAGSQKASWITEGLKLISSDPSIAGFIWFNENKEQNWLVNSDPASLQAFKTGVQNF</sequence>
<dbReference type="InterPro" id="IPR017853">
    <property type="entry name" value="GH"/>
</dbReference>
<evidence type="ECO:0000256" key="5">
    <source>
        <dbReference type="SAM" id="MobiDB-lite"/>
    </source>
</evidence>
<comment type="caution">
    <text evidence="4">Lacks conserved residue(s) required for the propagation of feature annotation.</text>
</comment>
<evidence type="ECO:0000256" key="3">
    <source>
        <dbReference type="ARBA" id="ARBA00023295"/>
    </source>
</evidence>
<keyword evidence="6" id="KW-0732">Signal</keyword>
<organism evidence="8 9">
    <name type="scientific">Candidatus Staskawiczbacteria bacterium RIFOXYB1_FULL_37_44</name>
    <dbReference type="NCBI Taxonomy" id="1802223"/>
    <lineage>
        <taxon>Bacteria</taxon>
        <taxon>Candidatus Staskawicziibacteriota</taxon>
    </lineage>
</organism>
<dbReference type="GO" id="GO:0016985">
    <property type="term" value="F:mannan endo-1,4-beta-mannosidase activity"/>
    <property type="evidence" value="ECO:0007669"/>
    <property type="project" value="InterPro"/>
</dbReference>
<evidence type="ECO:0000313" key="9">
    <source>
        <dbReference type="Proteomes" id="UP000178650"/>
    </source>
</evidence>
<feature type="chain" id="PRO_5009583272" description="GH26 domain-containing protein" evidence="6">
    <location>
        <begin position="24"/>
        <end position="356"/>
    </location>
</feature>
<evidence type="ECO:0000313" key="8">
    <source>
        <dbReference type="EMBL" id="OGZ78334.1"/>
    </source>
</evidence>
<evidence type="ECO:0000256" key="1">
    <source>
        <dbReference type="ARBA" id="ARBA00007754"/>
    </source>
</evidence>
<dbReference type="InterPro" id="IPR022790">
    <property type="entry name" value="GH26_dom"/>
</dbReference>
<dbReference type="InterPro" id="IPR000805">
    <property type="entry name" value="Glyco_hydro_26"/>
</dbReference>
<gene>
    <name evidence="8" type="ORF">A2358_03355</name>
</gene>
<feature type="compositionally biased region" description="Pro residues" evidence="5">
    <location>
        <begin position="65"/>
        <end position="91"/>
    </location>
</feature>
<evidence type="ECO:0000256" key="2">
    <source>
        <dbReference type="ARBA" id="ARBA00022801"/>
    </source>
</evidence>
<dbReference type="PANTHER" id="PTHR40079:SF4">
    <property type="entry name" value="GH26 DOMAIN-CONTAINING PROTEIN-RELATED"/>
    <property type="match status" value="1"/>
</dbReference>
<dbReference type="SUPFAM" id="SSF51445">
    <property type="entry name" value="(Trans)glycosidases"/>
    <property type="match status" value="1"/>
</dbReference>
<proteinExistence type="inferred from homology"/>
<evidence type="ECO:0000259" key="7">
    <source>
        <dbReference type="PROSITE" id="PS51764"/>
    </source>
</evidence>
<dbReference type="STRING" id="1802223.A2358_03355"/>
<feature type="signal peptide" evidence="6">
    <location>
        <begin position="1"/>
        <end position="23"/>
    </location>
</feature>
<evidence type="ECO:0000256" key="4">
    <source>
        <dbReference type="PROSITE-ProRule" id="PRU01100"/>
    </source>
</evidence>
<accession>A0A1G2ITV1</accession>
<dbReference type="PROSITE" id="PS51764">
    <property type="entry name" value="GH26"/>
    <property type="match status" value="1"/>
</dbReference>
<comment type="caution">
    <text evidence="8">The sequence shown here is derived from an EMBL/GenBank/DDBJ whole genome shotgun (WGS) entry which is preliminary data.</text>
</comment>
<keyword evidence="2" id="KW-0378">Hydrolase</keyword>
<dbReference type="Pfam" id="PF02156">
    <property type="entry name" value="Glyco_hydro_26"/>
    <property type="match status" value="1"/>
</dbReference>
<evidence type="ECO:0000256" key="6">
    <source>
        <dbReference type="SAM" id="SignalP"/>
    </source>
</evidence>
<keyword evidence="3" id="KW-0326">Glycosidase</keyword>
<reference evidence="8 9" key="1">
    <citation type="journal article" date="2016" name="Nat. Commun.">
        <title>Thousands of microbial genomes shed light on interconnected biogeochemical processes in an aquifer system.</title>
        <authorList>
            <person name="Anantharaman K."/>
            <person name="Brown C.T."/>
            <person name="Hug L.A."/>
            <person name="Sharon I."/>
            <person name="Castelle C.J."/>
            <person name="Probst A.J."/>
            <person name="Thomas B.C."/>
            <person name="Singh A."/>
            <person name="Wilkins M.J."/>
            <person name="Karaoz U."/>
            <person name="Brodie E.L."/>
            <person name="Williams K.H."/>
            <person name="Hubbard S.S."/>
            <person name="Banfield J.F."/>
        </authorList>
    </citation>
    <scope>NUCLEOTIDE SEQUENCE [LARGE SCALE GENOMIC DNA]</scope>
</reference>
<dbReference type="Gene3D" id="3.20.20.80">
    <property type="entry name" value="Glycosidases"/>
    <property type="match status" value="1"/>
</dbReference>
<dbReference type="Proteomes" id="UP000178650">
    <property type="component" value="Unassembled WGS sequence"/>
</dbReference>
<dbReference type="GO" id="GO:0006080">
    <property type="term" value="P:substituted mannan metabolic process"/>
    <property type="evidence" value="ECO:0007669"/>
    <property type="project" value="InterPro"/>
</dbReference>
<name>A0A1G2ITV1_9BACT</name>
<dbReference type="PANTHER" id="PTHR40079">
    <property type="entry name" value="MANNAN ENDO-1,4-BETA-MANNOSIDASE E-RELATED"/>
    <property type="match status" value="1"/>
</dbReference>
<dbReference type="EMBL" id="MHPJ01000023">
    <property type="protein sequence ID" value="OGZ78334.1"/>
    <property type="molecule type" value="Genomic_DNA"/>
</dbReference>
<protein>
    <recommendedName>
        <fullName evidence="7">GH26 domain-containing protein</fullName>
    </recommendedName>
</protein>
<feature type="domain" description="GH26" evidence="7">
    <location>
        <begin position="68"/>
        <end position="349"/>
    </location>
</feature>
<feature type="region of interest" description="Disordered" evidence="5">
    <location>
        <begin position="50"/>
        <end position="91"/>
    </location>
</feature>
<dbReference type="AlphaFoldDB" id="A0A1G2ITV1"/>
<comment type="similarity">
    <text evidence="1 4">Belongs to the glycosyl hydrolase 26 family.</text>
</comment>